<sequence>MKKIIYLACILLSSCAQIIAPTGGEPDKTPPELVSSYPENKTKNYKGKEFKLSFNELIDASKLNSELVIVPDPGQPYEVKVKNKEVIIKFDKELAENTTYTLNFRNGITDLTEKNPAKNLKLVISTGSEIDSLQVSGNIKDLFTKEEKLDVTVGLYPYDTLDFGKKKPLYFIKTDSSGNYTFENIKSDKYFLLAFTDKNNNLRFDQKEEQVGFLPDSIHVNQNLNLSSIEIYRANHTKNKIKRTIVRENEMVLQLEKPVLRASIIFENKEDSLKTSMFAKGPEIKFFRLEKEIQDSIKAKIVLQDSLLISDTLQQKIYFKPESNRKKKIGTISLLSSIKNQQEVTTDMKYEFSVDQPLKRLDLEKIQLKADTNEIAVNNIYIIDNQHFTIEIPKVNAKDIEIHIPSNILENYQGDTNTVVVLKNPLLKDDQLGLVEGEVQDKERPKIALLQDENRTKIIRQINFTDRFIFDKIVPGSYQITIVFDDNKNGIWDPGNLELRKLPEEVLSTKEPIRIRANYEFRNLKIE</sequence>
<dbReference type="eggNOG" id="COG4704">
    <property type="taxonomic scope" value="Bacteria"/>
</dbReference>
<dbReference type="SUPFAM" id="SSF117074">
    <property type="entry name" value="Hypothetical protein PA1324"/>
    <property type="match status" value="1"/>
</dbReference>
<evidence type="ECO:0000256" key="2">
    <source>
        <dbReference type="SAM" id="SignalP"/>
    </source>
</evidence>
<dbReference type="KEGG" id="lby:Lbys_2590"/>
<evidence type="ECO:0000256" key="1">
    <source>
        <dbReference type="ARBA" id="ARBA00022729"/>
    </source>
</evidence>
<gene>
    <name evidence="4" type="ordered locus">Lbys_2590</name>
</gene>
<reference evidence="4 5" key="2">
    <citation type="journal article" date="2011" name="Stand. Genomic Sci.">
        <title>Complete genome sequence of Leadbetterella byssophila type strain (4M15).</title>
        <authorList>
            <person name="Abt B."/>
            <person name="Teshima H."/>
            <person name="Lucas S."/>
            <person name="Lapidus A."/>
            <person name="Del Rio T.G."/>
            <person name="Nolan M."/>
            <person name="Tice H."/>
            <person name="Cheng J.F."/>
            <person name="Pitluck S."/>
            <person name="Liolios K."/>
            <person name="Pagani I."/>
            <person name="Ivanova N."/>
            <person name="Mavromatis K."/>
            <person name="Pati A."/>
            <person name="Tapia R."/>
            <person name="Han C."/>
            <person name="Goodwin L."/>
            <person name="Chen A."/>
            <person name="Palaniappan K."/>
            <person name="Land M."/>
            <person name="Hauser L."/>
            <person name="Chang Y.J."/>
            <person name="Jeffries C.D."/>
            <person name="Rohde M."/>
            <person name="Goker M."/>
            <person name="Tindall B.J."/>
            <person name="Detter J.C."/>
            <person name="Woyke T."/>
            <person name="Bristow J."/>
            <person name="Eisen J.A."/>
            <person name="Markowitz V."/>
            <person name="Hugenholtz P."/>
            <person name="Klenk H.P."/>
            <person name="Kyrpides N.C."/>
        </authorList>
    </citation>
    <scope>NUCLEOTIDE SEQUENCE [LARGE SCALE GENOMIC DNA]</scope>
    <source>
        <strain evidence="5">DSM 17132 / JCM 16389 / KACC 11308 / NBRC 106382 / 4M15</strain>
    </source>
</reference>
<dbReference type="Gene3D" id="2.60.40.1220">
    <property type="match status" value="1"/>
</dbReference>
<name>E4RZK9_LEAB4</name>
<dbReference type="InterPro" id="IPR014755">
    <property type="entry name" value="Cu-Rt/internalin_Ig-like"/>
</dbReference>
<feature type="chain" id="PRO_5003187063" description="SbsA Ig-like domain-containing protein" evidence="2">
    <location>
        <begin position="19"/>
        <end position="527"/>
    </location>
</feature>
<keyword evidence="5" id="KW-1185">Reference proteome</keyword>
<dbReference type="OrthoDB" id="9809989at2"/>
<organism evidence="4 5">
    <name type="scientific">Leadbetterella byssophila (strain DSM 17132 / JCM 16389 / KACC 11308 / NBRC 106382 / 4M15)</name>
    <dbReference type="NCBI Taxonomy" id="649349"/>
    <lineage>
        <taxon>Bacteria</taxon>
        <taxon>Pseudomonadati</taxon>
        <taxon>Bacteroidota</taxon>
        <taxon>Cytophagia</taxon>
        <taxon>Cytophagales</taxon>
        <taxon>Leadbetterellaceae</taxon>
        <taxon>Leadbetterella</taxon>
    </lineage>
</organism>
<feature type="domain" description="SbsA Ig-like" evidence="3">
    <location>
        <begin position="27"/>
        <end position="119"/>
    </location>
</feature>
<dbReference type="AlphaFoldDB" id="E4RZK9"/>
<feature type="signal peptide" evidence="2">
    <location>
        <begin position="1"/>
        <end position="18"/>
    </location>
</feature>
<accession>E4RZK9</accession>
<dbReference type="PROSITE" id="PS51257">
    <property type="entry name" value="PROKAR_LIPOPROTEIN"/>
    <property type="match status" value="1"/>
</dbReference>
<protein>
    <recommendedName>
        <fullName evidence="3">SbsA Ig-like domain-containing protein</fullName>
    </recommendedName>
</protein>
<evidence type="ECO:0000313" key="4">
    <source>
        <dbReference type="EMBL" id="ADQ18252.1"/>
    </source>
</evidence>
<dbReference type="RefSeq" id="WP_013409290.1">
    <property type="nucleotide sequence ID" value="NC_014655.1"/>
</dbReference>
<dbReference type="InterPro" id="IPR032812">
    <property type="entry name" value="SbsA_Ig"/>
</dbReference>
<dbReference type="Proteomes" id="UP000007435">
    <property type="component" value="Chromosome"/>
</dbReference>
<dbReference type="EMBL" id="CP002305">
    <property type="protein sequence ID" value="ADQ18252.1"/>
    <property type="molecule type" value="Genomic_DNA"/>
</dbReference>
<dbReference type="Pfam" id="PF13205">
    <property type="entry name" value="Big_5"/>
    <property type="match status" value="1"/>
</dbReference>
<reference key="1">
    <citation type="submission" date="2010-11" db="EMBL/GenBank/DDBJ databases">
        <title>The complete genome of Leadbetterella byssophila DSM 17132.</title>
        <authorList>
            <consortium name="US DOE Joint Genome Institute (JGI-PGF)"/>
            <person name="Lucas S."/>
            <person name="Copeland A."/>
            <person name="Lapidus A."/>
            <person name="Glavina del Rio T."/>
            <person name="Dalin E."/>
            <person name="Tice H."/>
            <person name="Bruce D."/>
            <person name="Goodwin L."/>
            <person name="Pitluck S."/>
            <person name="Kyrpides N."/>
            <person name="Mavromatis K."/>
            <person name="Ivanova N."/>
            <person name="Teshima H."/>
            <person name="Brettin T."/>
            <person name="Detter J.C."/>
            <person name="Han C."/>
            <person name="Tapia R."/>
            <person name="Land M."/>
            <person name="Hauser L."/>
            <person name="Markowitz V."/>
            <person name="Cheng J.-F."/>
            <person name="Hugenholtz P."/>
            <person name="Woyke T."/>
            <person name="Wu D."/>
            <person name="Tindall B."/>
            <person name="Pomrenke H.G."/>
            <person name="Brambilla E."/>
            <person name="Klenk H.-P."/>
            <person name="Eisen J.A."/>
        </authorList>
    </citation>
    <scope>NUCLEOTIDE SEQUENCE [LARGE SCALE GENOMIC DNA]</scope>
    <source>
        <strain>DSM 17132</strain>
    </source>
</reference>
<proteinExistence type="predicted"/>
<dbReference type="HOGENOM" id="CLU_014237_1_0_10"/>
<dbReference type="STRING" id="649349.Lbys_2590"/>
<evidence type="ECO:0000259" key="3">
    <source>
        <dbReference type="Pfam" id="PF13205"/>
    </source>
</evidence>
<keyword evidence="1 2" id="KW-0732">Signal</keyword>
<evidence type="ECO:0000313" key="5">
    <source>
        <dbReference type="Proteomes" id="UP000007435"/>
    </source>
</evidence>